<gene>
    <name evidence="2" type="ORF">BcabD6B2_33200</name>
</gene>
<dbReference type="RefSeq" id="XP_067715954.1">
    <property type="nucleotide sequence ID" value="XM_067859853.1"/>
</dbReference>
<dbReference type="AlphaFoldDB" id="A0AAV4LW99"/>
<feature type="compositionally biased region" description="Acidic residues" evidence="1">
    <location>
        <begin position="56"/>
        <end position="72"/>
    </location>
</feature>
<evidence type="ECO:0000313" key="3">
    <source>
        <dbReference type="Proteomes" id="UP001497744"/>
    </source>
</evidence>
<feature type="region of interest" description="Disordered" evidence="1">
    <location>
        <begin position="56"/>
        <end position="114"/>
    </location>
</feature>
<evidence type="ECO:0000256" key="1">
    <source>
        <dbReference type="SAM" id="MobiDB-lite"/>
    </source>
</evidence>
<organism evidence="2 3">
    <name type="scientific">Babesia caballi</name>
    <dbReference type="NCBI Taxonomy" id="5871"/>
    <lineage>
        <taxon>Eukaryota</taxon>
        <taxon>Sar</taxon>
        <taxon>Alveolata</taxon>
        <taxon>Apicomplexa</taxon>
        <taxon>Aconoidasida</taxon>
        <taxon>Piroplasmida</taxon>
        <taxon>Babesiidae</taxon>
        <taxon>Babesia</taxon>
    </lineage>
</organism>
<name>A0AAV4LW99_BABCB</name>
<dbReference type="SUPFAM" id="SSF55961">
    <property type="entry name" value="Bet v1-like"/>
    <property type="match status" value="1"/>
</dbReference>
<feature type="region of interest" description="Disordered" evidence="1">
    <location>
        <begin position="293"/>
        <end position="331"/>
    </location>
</feature>
<dbReference type="GeneID" id="94195366"/>
<proteinExistence type="predicted"/>
<sequence length="652" mass="72816">MDDNKSGSKEEVYTSGSNMSYTDMLIRYLLRILGSAIPFKRTLSYTFCARGEEGDEVMEEVVESDAEAEQEGEEQKNEAGEKSPERKWSVATEGMAGGEGDGSRSAKSEETEAPVPQIIVETGKVVFEQDTISRFQTAKSSHFSIQQLEHDDAIKERAVLIFVENSISLARTALEENKGVLVDKILCSMIEKVRAIYGKGEAEEEPTLHPLVNVMERLPKGTPEEVRRAIDEVAQDKRYITSLAEKLLVMDLFTKFNMGHMKEHILSYRQSFLSKLWPAALETASYELMEAARDGGEGGAGGSGGEETQNGTQSAPGGESDEPESLTITPRVVTRLPEKQTLAVPGDEVGDKKYGKHGRLIALASRFLPTRKNTMFGQHFGKSKVKTADGWVKAPYRTLETFYRFEKDGSVSVKVRGKISTELLQVICVINETDLSSEWVPFLKEAANVHEYSRTTKIFRQTYEYPVIGIKQTSVFGIAINALDESGCFILGCMGPPETRQDVEQLARVLRDGGIRDTAPFVAYEGGKSRLMGVEVTPIPQNVRQKSADLCFMLYPMQNHTLVELNANIVPEVRLVPTRVITYIIKKVVISIFKRIALMSNSFQSTPFAQRIKQNREFYDWVAELHAKFLGRGERQNYNISLCTYDPDGPDE</sequence>
<feature type="compositionally biased region" description="Basic and acidic residues" evidence="1">
    <location>
        <begin position="73"/>
        <end position="88"/>
    </location>
</feature>
<dbReference type="Gene3D" id="3.30.530.20">
    <property type="match status" value="1"/>
</dbReference>
<accession>A0AAV4LW99</accession>
<dbReference type="EMBL" id="BPLF01000002">
    <property type="protein sequence ID" value="GIX63885.1"/>
    <property type="molecule type" value="Genomic_DNA"/>
</dbReference>
<keyword evidence="3" id="KW-1185">Reference proteome</keyword>
<dbReference type="InterPro" id="IPR023393">
    <property type="entry name" value="START-like_dom_sf"/>
</dbReference>
<evidence type="ECO:0000313" key="2">
    <source>
        <dbReference type="EMBL" id="GIX63885.1"/>
    </source>
</evidence>
<comment type="caution">
    <text evidence="2">The sequence shown here is derived from an EMBL/GenBank/DDBJ whole genome shotgun (WGS) entry which is preliminary data.</text>
</comment>
<feature type="compositionally biased region" description="Basic and acidic residues" evidence="1">
    <location>
        <begin position="101"/>
        <end position="110"/>
    </location>
</feature>
<reference evidence="2 3" key="1">
    <citation type="submission" date="2021-06" db="EMBL/GenBank/DDBJ databases">
        <title>Genome sequence of Babesia caballi.</title>
        <authorList>
            <person name="Yamagishi J."/>
            <person name="Kidaka T."/>
            <person name="Ochi A."/>
        </authorList>
    </citation>
    <scope>NUCLEOTIDE SEQUENCE [LARGE SCALE GENOMIC DNA]</scope>
    <source>
        <strain evidence="2">USDA-D6B2</strain>
    </source>
</reference>
<protein>
    <submittedName>
        <fullName evidence="2">START-2 domain protein, putative</fullName>
    </submittedName>
</protein>
<dbReference type="Proteomes" id="UP001497744">
    <property type="component" value="Unassembled WGS sequence"/>
</dbReference>